<organism evidence="2 3">
    <name type="scientific">Candidatus Daviesbacteria bacterium GW2011_GWA2_40_9</name>
    <dbReference type="NCBI Taxonomy" id="1618424"/>
    <lineage>
        <taxon>Bacteria</taxon>
        <taxon>Candidatus Daviesiibacteriota</taxon>
    </lineage>
</organism>
<dbReference type="InterPro" id="IPR036490">
    <property type="entry name" value="ThsB_TIR-like_sf"/>
</dbReference>
<dbReference type="AlphaFoldDB" id="A0A0G0WC85"/>
<dbReference type="EMBL" id="LCAB01000022">
    <property type="protein sequence ID" value="KKR81855.1"/>
    <property type="molecule type" value="Genomic_DNA"/>
</dbReference>
<sequence>MAKQVFFSFHYDDVKTFRANVVRNHGFTKANGQEAGFFDASIWEDAKRYGADSVKRLINSNLDDTTVTCVLIGTNTWNRRWVRYEILKSYDRGNTLFGVHINSVPDKNRQTFFQGQNPFDFLGFVTSEDGRRITYYEHDGTDWKIYQDLPSKTASFDRQYWGKGFKLSSWVQCYDWISGNGYNNFATWLENAK</sequence>
<evidence type="ECO:0000313" key="2">
    <source>
        <dbReference type="EMBL" id="KKR81855.1"/>
    </source>
</evidence>
<name>A0A0G0WC85_9BACT</name>
<dbReference type="SUPFAM" id="SSF52206">
    <property type="entry name" value="Hypothetical protein MTH538"/>
    <property type="match status" value="1"/>
</dbReference>
<protein>
    <recommendedName>
        <fullName evidence="1">Thoeris protein ThsB TIR-like domain-containing protein</fullName>
    </recommendedName>
</protein>
<dbReference type="Pfam" id="PF08937">
    <property type="entry name" value="ThsB_TIR"/>
    <property type="match status" value="1"/>
</dbReference>
<dbReference type="InterPro" id="IPR015032">
    <property type="entry name" value="ThsB__TIR-like_domain"/>
</dbReference>
<dbReference type="Proteomes" id="UP000034601">
    <property type="component" value="Unassembled WGS sequence"/>
</dbReference>
<comment type="caution">
    <text evidence="2">The sequence shown here is derived from an EMBL/GenBank/DDBJ whole genome shotgun (WGS) entry which is preliminary data.</text>
</comment>
<accession>A0A0G0WC85</accession>
<reference evidence="2 3" key="1">
    <citation type="journal article" date="2015" name="Nature">
        <title>rRNA introns, odd ribosomes, and small enigmatic genomes across a large radiation of phyla.</title>
        <authorList>
            <person name="Brown C.T."/>
            <person name="Hug L.A."/>
            <person name="Thomas B.C."/>
            <person name="Sharon I."/>
            <person name="Castelle C.J."/>
            <person name="Singh A."/>
            <person name="Wilkins M.J."/>
            <person name="Williams K.H."/>
            <person name="Banfield J.F."/>
        </authorList>
    </citation>
    <scope>NUCLEOTIDE SEQUENCE [LARGE SCALE GENOMIC DNA]</scope>
</reference>
<evidence type="ECO:0000259" key="1">
    <source>
        <dbReference type="Pfam" id="PF08937"/>
    </source>
</evidence>
<gene>
    <name evidence="2" type="ORF">UU29_C0022G0002</name>
</gene>
<evidence type="ECO:0000313" key="3">
    <source>
        <dbReference type="Proteomes" id="UP000034601"/>
    </source>
</evidence>
<proteinExistence type="predicted"/>
<feature type="domain" description="Thoeris protein ThsB TIR-like" evidence="1">
    <location>
        <begin position="6"/>
        <end position="104"/>
    </location>
</feature>